<dbReference type="Gene3D" id="1.20.58.340">
    <property type="entry name" value="Magnesium transport protein CorA, transmembrane region"/>
    <property type="match status" value="1"/>
</dbReference>
<proteinExistence type="predicted"/>
<keyword evidence="2" id="KW-1133">Transmembrane helix</keyword>
<evidence type="ECO:0000313" key="5">
    <source>
        <dbReference type="Proteomes" id="UP000758603"/>
    </source>
</evidence>
<dbReference type="PANTHER" id="PTHR24359">
    <property type="entry name" value="SERINE/THREONINE-PROTEIN KINASE SBK1"/>
    <property type="match status" value="1"/>
</dbReference>
<dbReference type="Proteomes" id="UP000758603">
    <property type="component" value="Unassembled WGS sequence"/>
</dbReference>
<reference evidence="4" key="1">
    <citation type="journal article" date="2021" name="Nat. Commun.">
        <title>Genetic determinants of endophytism in the Arabidopsis root mycobiome.</title>
        <authorList>
            <person name="Mesny F."/>
            <person name="Miyauchi S."/>
            <person name="Thiergart T."/>
            <person name="Pickel B."/>
            <person name="Atanasova L."/>
            <person name="Karlsson M."/>
            <person name="Huettel B."/>
            <person name="Barry K.W."/>
            <person name="Haridas S."/>
            <person name="Chen C."/>
            <person name="Bauer D."/>
            <person name="Andreopoulos W."/>
            <person name="Pangilinan J."/>
            <person name="LaButti K."/>
            <person name="Riley R."/>
            <person name="Lipzen A."/>
            <person name="Clum A."/>
            <person name="Drula E."/>
            <person name="Henrissat B."/>
            <person name="Kohler A."/>
            <person name="Grigoriev I.V."/>
            <person name="Martin F.M."/>
            <person name="Hacquard S."/>
        </authorList>
    </citation>
    <scope>NUCLEOTIDE SEQUENCE</scope>
    <source>
        <strain evidence="4">MPI-SDFR-AT-0073</strain>
    </source>
</reference>
<dbReference type="Pfam" id="PF26616">
    <property type="entry name" value="CorA-like"/>
    <property type="match status" value="1"/>
</dbReference>
<dbReference type="InterPro" id="IPR011009">
    <property type="entry name" value="Kinase-like_dom_sf"/>
</dbReference>
<dbReference type="GO" id="GO:0005524">
    <property type="term" value="F:ATP binding"/>
    <property type="evidence" value="ECO:0007669"/>
    <property type="project" value="InterPro"/>
</dbReference>
<feature type="non-terminal residue" evidence="4">
    <location>
        <position position="1337"/>
    </location>
</feature>
<dbReference type="PROSITE" id="PS50011">
    <property type="entry name" value="PROTEIN_KINASE_DOM"/>
    <property type="match status" value="1"/>
</dbReference>
<organism evidence="4 5">
    <name type="scientific">Truncatella angustata</name>
    <dbReference type="NCBI Taxonomy" id="152316"/>
    <lineage>
        <taxon>Eukaryota</taxon>
        <taxon>Fungi</taxon>
        <taxon>Dikarya</taxon>
        <taxon>Ascomycota</taxon>
        <taxon>Pezizomycotina</taxon>
        <taxon>Sordariomycetes</taxon>
        <taxon>Xylariomycetidae</taxon>
        <taxon>Amphisphaeriales</taxon>
        <taxon>Sporocadaceae</taxon>
        <taxon>Truncatella</taxon>
    </lineage>
</organism>
<evidence type="ECO:0000256" key="2">
    <source>
        <dbReference type="SAM" id="Phobius"/>
    </source>
</evidence>
<evidence type="ECO:0000256" key="1">
    <source>
        <dbReference type="SAM" id="MobiDB-lite"/>
    </source>
</evidence>
<accession>A0A9P8RKR1</accession>
<evidence type="ECO:0000259" key="3">
    <source>
        <dbReference type="PROSITE" id="PS50011"/>
    </source>
</evidence>
<dbReference type="CDD" id="cd00180">
    <property type="entry name" value="PKc"/>
    <property type="match status" value="1"/>
</dbReference>
<dbReference type="SMART" id="SM00220">
    <property type="entry name" value="S_TKc"/>
    <property type="match status" value="1"/>
</dbReference>
<comment type="caution">
    <text evidence="4">The sequence shown here is derived from an EMBL/GenBank/DDBJ whole genome shotgun (WGS) entry which is preliminary data.</text>
</comment>
<feature type="domain" description="Protein kinase" evidence="3">
    <location>
        <begin position="729"/>
        <end position="1101"/>
    </location>
</feature>
<dbReference type="InterPro" id="IPR000719">
    <property type="entry name" value="Prot_kinase_dom"/>
</dbReference>
<sequence>FLQSPNSRSPLGCTKDQLTTVLSYHQVMPTFSDLIMAFKPRSRPVTHAIFRHESYLQQDSPQFALPEYGRSGVQIQIAFNLLSVERTDVPNERNQWPLRQAAVYHSFDVVDGQTIFMVLKADTNILKRMAQEALRNRDMHPTALHVPEKSFTATLLTHLIMVEWCTENWSEYIDDFEQKVREKSLEGKMAPISAATSPMAIETNISRRSIATSPVASRMSTFATRSNTWSRDSATGTKQPPPQLTATIPETEGAVFDSQAASPATPIAPIRRRTSSLRQSVADLFSKVSTQRSKSSENVDIEMAPRGSQENNWLGFDLDESLSFEEFQRMNRWSEELEQSSTAIEQNKGVLRELGDHYREVQESHGFTQNIKTQDVSSSLARFLTKINGAIRDLNVNQDRLRAVARMLDNDKALYGAALQYQSAKVSEHFAYTARESADRMEDWTIQMHEVAIKTEHETVSMHVITIFTLIFLPGTFVATFFSSGAIQWDDDGTLGTDYIARPGGMKLFFVTMLPLTIVIMVIWALIYWFARRQRKARKDDILPRAKQNEMPLAWPSAMCRQAQARSPRTRPIRMAEDTNHQPSHDFHNWVRDTRVNYEGRDLLENTLQYIPLHELEDYWGAGKIVAILRSYDKPLPFDFKSIQSDYLRIFSTLVYTGTTRQLLGLVLSFNLDDTQWPRVDHPNNWPRYDDCSRAFEAVKKAQWTFFPYHFRASRLNDSQIDPNCILPISYLETITQENSSAIHKIKILDTYNDLVPSFKERYFALKDYDLKQSGNRYSTEMEALNMLRMSPSENLVTFYGSFRKDGHGFLILEYADAGDLSDFFTENFPPSSAMDISFFWASLLKALSGLDRIHQLMSVDSNMKSIIQGIHQDIRPANILLFKGASSSPYDFSPKIADFGLFSHARKTRSNSSEAKGNNKYGNQIFVGAIRRRKAKGLSLITPGADIFSFGAVLSTAAAWVIGGASLQHQYFEKRKSAHTKLKEFAGTDYEGCFHAGLQQFSAVRQMHDELKSHCHMHRDLLTPQILDIVECHMLQPESSGRKQASVLIDLFSNVASNEPTSPVTTISIRRRSALISTFTDDGASTPTSIESMKRINTFFDGKVLDSTVKDLVDKITSNLRDRDQFFFIDDSTSMQAYSSIVLEGFQALSSIAKRLDPNRVELAFASSAKFVYRARDTKKLVKLLKKHEFRHDPTMMEKSLSELIEHQIIKKLPVRKMGFNINLISRKRVSVYIFTDGNWGNDPNGACRVERPVKDLIDEVQRRKLSRHQVTLHFVRFGDSAQGSRHLDFLDRFGEEFDCDIVDVKHISSDVVSIFKGPLSHQNDRLEEVNLKWRK</sequence>
<dbReference type="GO" id="GO:0004674">
    <property type="term" value="F:protein serine/threonine kinase activity"/>
    <property type="evidence" value="ECO:0007669"/>
    <property type="project" value="TreeGrafter"/>
</dbReference>
<dbReference type="Gene3D" id="1.10.510.10">
    <property type="entry name" value="Transferase(Phosphotransferase) domain 1"/>
    <property type="match status" value="1"/>
</dbReference>
<name>A0A9P8RKR1_9PEZI</name>
<dbReference type="SUPFAM" id="SSF56112">
    <property type="entry name" value="Protein kinase-like (PK-like)"/>
    <property type="match status" value="1"/>
</dbReference>
<feature type="transmembrane region" description="Helical" evidence="2">
    <location>
        <begin position="509"/>
        <end position="531"/>
    </location>
</feature>
<gene>
    <name evidence="4" type="ORF">BKA67DRAFT_525871</name>
</gene>
<keyword evidence="2" id="KW-0812">Transmembrane</keyword>
<keyword evidence="2" id="KW-0472">Membrane</keyword>
<keyword evidence="5" id="KW-1185">Reference proteome</keyword>
<dbReference type="RefSeq" id="XP_045952607.1">
    <property type="nucleotide sequence ID" value="XM_046098702.1"/>
</dbReference>
<dbReference type="Pfam" id="PF00069">
    <property type="entry name" value="Pkinase"/>
    <property type="match status" value="1"/>
</dbReference>
<feature type="transmembrane region" description="Helical" evidence="2">
    <location>
        <begin position="464"/>
        <end position="489"/>
    </location>
</feature>
<dbReference type="InterPro" id="IPR058257">
    <property type="entry name" value="CorA-like_dom"/>
</dbReference>
<evidence type="ECO:0000313" key="4">
    <source>
        <dbReference type="EMBL" id="KAH6646093.1"/>
    </source>
</evidence>
<dbReference type="PANTHER" id="PTHR24359:SF1">
    <property type="entry name" value="INHIBITOR OF NUCLEAR FACTOR KAPPA-B KINASE EPSILON SUBUNIT HOMOLOG 1-RELATED"/>
    <property type="match status" value="1"/>
</dbReference>
<feature type="region of interest" description="Disordered" evidence="1">
    <location>
        <begin position="222"/>
        <end position="244"/>
    </location>
</feature>
<dbReference type="EMBL" id="JAGPXC010000010">
    <property type="protein sequence ID" value="KAH6646093.1"/>
    <property type="molecule type" value="Genomic_DNA"/>
</dbReference>
<protein>
    <recommendedName>
        <fullName evidence="3">Protein kinase domain-containing protein</fullName>
    </recommendedName>
</protein>
<dbReference type="GeneID" id="70127594"/>
<dbReference type="OrthoDB" id="5396681at2759"/>